<dbReference type="InterPro" id="IPR014756">
    <property type="entry name" value="Ig_E-set"/>
</dbReference>
<dbReference type="PANTHER" id="PTHR34677">
    <property type="match status" value="1"/>
</dbReference>
<feature type="region of interest" description="Disordered" evidence="1">
    <location>
        <begin position="837"/>
        <end position="870"/>
    </location>
</feature>
<name>E0RND0_WINT6</name>
<reference key="1">
    <citation type="submission" date="2009-08" db="EMBL/GenBank/DDBJ databases">
        <title>The genome sequence of Spirochaeta thermophila DSM6192.</title>
        <authorList>
            <person name="Angelov A."/>
            <person name="Mientus M."/>
            <person name="Wittenberg S."/>
            <person name="Lehmann R."/>
            <person name="Liesegang H."/>
            <person name="Daniel R."/>
            <person name="Liebl W."/>
        </authorList>
    </citation>
    <scope>NUCLEOTIDE SEQUENCE</scope>
    <source>
        <strain>DSM 6192</strain>
    </source>
</reference>
<gene>
    <name evidence="3" type="ordered locus">STHERM_c01540</name>
</gene>
<dbReference type="KEGG" id="sta:STHERM_c01540"/>
<evidence type="ECO:0000313" key="4">
    <source>
        <dbReference type="Proteomes" id="UP000001296"/>
    </source>
</evidence>
<dbReference type="eggNOG" id="COG4733">
    <property type="taxonomic scope" value="Bacteria"/>
</dbReference>
<organism evidence="3 4">
    <name type="scientific">Winmispira thermophila (strain ATCC 49972 / DSM 6192 / RI 19.B1)</name>
    <name type="common">Spirochaeta thermophila</name>
    <dbReference type="NCBI Taxonomy" id="665571"/>
    <lineage>
        <taxon>Bacteria</taxon>
        <taxon>Pseudomonadati</taxon>
        <taxon>Spirochaetota</taxon>
        <taxon>Spirochaetia</taxon>
        <taxon>Winmispirales</taxon>
        <taxon>Winmispiraceae</taxon>
        <taxon>Winmispira</taxon>
    </lineage>
</organism>
<feature type="signal peptide" evidence="2">
    <location>
        <begin position="1"/>
        <end position="21"/>
    </location>
</feature>
<evidence type="ECO:0000256" key="1">
    <source>
        <dbReference type="SAM" id="MobiDB-lite"/>
    </source>
</evidence>
<sequence>MKLRSLTMFFLFLLISTWLYAGGTTEWQEAEGEEDWKKEFNIQDEKPGTHNVIIKAIDFAGNESIAGPFNIKVDPASDLPVVRIVSPQEHEVVRNAFNIVGVAVDDDGVARVLVKLDDGSYQTAEGTEYWRVAVPASRLTEGTHTISVKAVDVNGTEGPEITSTFALDTTPPVIEVTSHQSGVLVSGKIVLEGVVRDENGVRGLSVTIPTYTTVNKKGEEEQIPEKTLTLGVKYDKGEGVYRFSLPVDTRSFPDGPYVWWFTATDGTGTEVRSPFLLFVDNEPAALNVLSPEDEAVVFGKVGITGTVRDAIGVKRLWYTFKGEEHDLELIPGNPYWHLTFDTSQEKDGTLELTVHAEDASGNRSSQKIRLKNDRKAFQPQVELLFPALEEGEPVLTPDEVLVGRIVGPNPPEKVKVLGMGDDPKQGVEIPASMGFYVPLEGLPPGRHTLTLIGVDVYGLESPPVKVSFQIAPTAPVLTVEELVYTDTGESLTWKNGLTYEASRKAVLRGRIVSQEKPSSGVLYVGGEDLWALMPLDPENLPQFPNTVRKTSLKISPAEEGGYVFEASLDPKAGHGALAAVFALTMRDGKRYLFPQVISYQAPPPKKEGETLPPPTKPDEVFLLDHRLSNGTMIWTDRTPLIGFFSGEGVREVVLEGAGDLLTVRHEGNHLIITPQKAGKASGVQVVVTSTDGRTYRSSRFTAEIDLEAPVLTLQTPSDGAYLNTSLTIEGEVQDDAGLPGLAYRLDGAPWVSISVSELRFSTTMAVSQLTPGPHLLELKAEDGAGHVRYQRIHLFYDATPPTLAFTTPEVGKTVNGTILVAGSIASEAPVIRFGYLLEQGPPEPSGSPGESEEAAASTPEPSFTPLSPEDGIFSFTVDFSRLAEEGKTMKLIAEDAAGNTSETLLSPSVDLSLDKPRVEIQTPPDDFVVTKDVTIAGMAFDDDGISKIVWKLDDGTWQEVPAQHTFSFTIPLSSLSDNEHTVEIYAVDLFGLQGEIASKTLRVSLSEPEGAMVSPTVEETVKGTVILKGTASDANGIDSVRVSFDNGNSFHFAHLTIDGTEWTYPLDTTILTDGTYAVQFVVRDGYGIEASYSALVNVDNTPPEITLTTPEEGVTVSGEVRLSGRVSDNIQLTSFKGILEPINNQLDPVEVTLPLERVLTTRIPLGELSPGWYNLRLEARDGAGNVALVDRNLFVVARTEGASVRILFPSEGEVVHGPVVVEGVATAPSPVEKVQIFLEDGFLTSADVNPRGYFRAVLDPGKLPDGEVTLKAVLSHDGARVESEPRSFIYQKIGPYLTLESHMIGDMLANRPWIRGTAAYLTTLDPEDPDYRKKIREFEVVRIQVSLDNGRTFQEIPARSQWKYRVETGFLPNGPLPVLVQASFRNGETAVLRTLFVVDKIPPEVKVIAPLEGDRVNEKLVAFGVADDNFGLEDVQISLRAGDKAGYEIPEFIQGMYLDAHFLGMTYWKAGLGLTFFDNNVKLQVSYGLGPRTTADGKPARLSGQFISGKLLASLLYVPFESFLGPDWDWLSLKLALGADFSYILLYDPIEVEEAQETRTISSVVLSAILAQLEFPIVEVKRFPAFHTYSLYVEPELWFIPSDVDPKIVPKLTFGTHVVMF</sequence>
<evidence type="ECO:0000313" key="3">
    <source>
        <dbReference type="EMBL" id="ADN01130.1"/>
    </source>
</evidence>
<dbReference type="eggNOG" id="COG3420">
    <property type="taxonomic scope" value="Bacteria"/>
</dbReference>
<accession>E0RND0</accession>
<keyword evidence="2" id="KW-0732">Signal</keyword>
<dbReference type="HOGENOM" id="CLU_001329_0_0_12"/>
<dbReference type="Pfam" id="PF17957">
    <property type="entry name" value="Big_7"/>
    <property type="match status" value="3"/>
</dbReference>
<protein>
    <submittedName>
        <fullName evidence="3">BNR domain protein</fullName>
    </submittedName>
</protein>
<dbReference type="RefSeq" id="WP_013312971.1">
    <property type="nucleotide sequence ID" value="NC_014484.1"/>
</dbReference>
<dbReference type="InterPro" id="IPR013783">
    <property type="entry name" value="Ig-like_fold"/>
</dbReference>
<reference evidence="3 4" key="2">
    <citation type="journal article" date="2010" name="J. Bacteriol.">
        <title>Genome sequence of the polysaccharide-degrading, thermophilic anaerobe Spirochaeta thermophila DSM 6192.</title>
        <authorList>
            <person name="Angelov A."/>
            <person name="Liebl S."/>
            <person name="Ballschmiter M."/>
            <person name="Bomeke M."/>
            <person name="Lehmann R."/>
            <person name="Liesegang H."/>
            <person name="Daniel R."/>
            <person name="Liebl W."/>
        </authorList>
    </citation>
    <scope>NUCLEOTIDE SEQUENCE [LARGE SCALE GENOMIC DNA]</scope>
    <source>
        <strain evidence="4">ATCC 49972 / DSM 6192 / RI 19.B1</strain>
    </source>
</reference>
<dbReference type="Gene3D" id="2.60.40.10">
    <property type="entry name" value="Immunoglobulins"/>
    <property type="match status" value="3"/>
</dbReference>
<proteinExistence type="predicted"/>
<dbReference type="PANTHER" id="PTHR34677:SF3">
    <property type="entry name" value="BACTERIAL IG-LIKE DOMAIN-CONTAINING PROTEIN"/>
    <property type="match status" value="1"/>
</dbReference>
<evidence type="ECO:0000256" key="2">
    <source>
        <dbReference type="SAM" id="SignalP"/>
    </source>
</evidence>
<feature type="chain" id="PRO_5003139645" evidence="2">
    <location>
        <begin position="22"/>
        <end position="1621"/>
    </location>
</feature>
<dbReference type="Proteomes" id="UP000001296">
    <property type="component" value="Chromosome"/>
</dbReference>
<feature type="compositionally biased region" description="Low complexity" evidence="1">
    <location>
        <begin position="846"/>
        <end position="861"/>
    </location>
</feature>
<dbReference type="EMBL" id="CP001698">
    <property type="protein sequence ID" value="ADN01130.1"/>
    <property type="molecule type" value="Genomic_DNA"/>
</dbReference>
<dbReference type="SUPFAM" id="SSF81296">
    <property type="entry name" value="E set domains"/>
    <property type="match status" value="1"/>
</dbReference>
<dbReference type="PaxDb" id="665571-STHERM_c01540"/>